<evidence type="ECO:0000313" key="7">
    <source>
        <dbReference type="Proteomes" id="UP000324907"/>
    </source>
</evidence>
<evidence type="ECO:0000313" key="5">
    <source>
        <dbReference type="Proteomes" id="UP000322899"/>
    </source>
</evidence>
<accession>A0A5A8DRD9</accession>
<name>A0A5A8DRD9_CAFRO</name>
<evidence type="ECO:0000313" key="6">
    <source>
        <dbReference type="Proteomes" id="UP000323011"/>
    </source>
</evidence>
<proteinExistence type="predicted"/>
<dbReference type="Proteomes" id="UP000324907">
    <property type="component" value="Unassembled WGS sequence"/>
</dbReference>
<reference evidence="5 6" key="1">
    <citation type="submission" date="2019-07" db="EMBL/GenBank/DDBJ databases">
        <title>Genomes of Cafeteria roenbergensis.</title>
        <authorList>
            <person name="Fischer M.G."/>
            <person name="Hackl T."/>
            <person name="Roman M."/>
        </authorList>
    </citation>
    <scope>NUCLEOTIDE SEQUENCE [LARGE SCALE GENOMIC DNA]</scope>
    <source>
        <strain evidence="1 6">BVI</strain>
        <strain evidence="3 8">Cflag</strain>
        <strain evidence="4 5">E4-10P</strain>
        <strain evidence="2 7">RCC970-E3</strain>
    </source>
</reference>
<gene>
    <name evidence="4" type="ORF">FNF27_02287</name>
    <name evidence="2" type="ORF">FNF28_04213</name>
    <name evidence="1" type="ORF">FNF29_02436</name>
    <name evidence="3" type="ORF">FNF31_00564</name>
</gene>
<dbReference type="EMBL" id="VLTO01000009">
    <property type="protein sequence ID" value="KAA0176230.1"/>
    <property type="molecule type" value="Genomic_DNA"/>
</dbReference>
<dbReference type="EMBL" id="VLTL01000066">
    <property type="protein sequence ID" value="KAA0163387.1"/>
    <property type="molecule type" value="Genomic_DNA"/>
</dbReference>
<evidence type="ECO:0000313" key="4">
    <source>
        <dbReference type="EMBL" id="KAA0176230.1"/>
    </source>
</evidence>
<evidence type="ECO:0000313" key="8">
    <source>
        <dbReference type="Proteomes" id="UP000325113"/>
    </source>
</evidence>
<evidence type="ECO:0000313" key="1">
    <source>
        <dbReference type="EMBL" id="KAA0154559.1"/>
    </source>
</evidence>
<dbReference type="AlphaFoldDB" id="A0A5A8DRD9"/>
<protein>
    <submittedName>
        <fullName evidence="3">Uncharacterized protein</fullName>
    </submittedName>
</protein>
<dbReference type="Proteomes" id="UP000322899">
    <property type="component" value="Unassembled WGS sequence"/>
</dbReference>
<dbReference type="Proteomes" id="UP000325113">
    <property type="component" value="Unassembled WGS sequence"/>
</dbReference>
<evidence type="ECO:0000313" key="3">
    <source>
        <dbReference type="EMBL" id="KAA0168065.1"/>
    </source>
</evidence>
<dbReference type="EMBL" id="VLTN01000011">
    <property type="protein sequence ID" value="KAA0154559.1"/>
    <property type="molecule type" value="Genomic_DNA"/>
</dbReference>
<comment type="caution">
    <text evidence="3">The sequence shown here is derived from an EMBL/GenBank/DDBJ whole genome shotgun (WGS) entry which is preliminary data.</text>
</comment>
<keyword evidence="6" id="KW-1185">Reference proteome</keyword>
<dbReference type="EMBL" id="VLTM01000003">
    <property type="protein sequence ID" value="KAA0168065.1"/>
    <property type="molecule type" value="Genomic_DNA"/>
</dbReference>
<sequence>MAVAGATAGLDVGVDAPPVGPEEEAMLRVLAGSLAESVYATAAASGPSFAAMHKVAAALVRFACSSKLEAAAPKGKASRAGAKGDLMVYHQLRYVLNPFFVASMWPRLRELEPSLSAECSKGFLNHELARLRHWTYMGLMARFGVDHSFYETASRPHPKEPCALSVRAVFGSDSASIRARRELEERFHRWRLTPDGAAGYGE</sequence>
<evidence type="ECO:0000313" key="2">
    <source>
        <dbReference type="EMBL" id="KAA0163387.1"/>
    </source>
</evidence>
<organism evidence="3 8">
    <name type="scientific">Cafeteria roenbergensis</name>
    <name type="common">Marine flagellate</name>
    <dbReference type="NCBI Taxonomy" id="33653"/>
    <lineage>
        <taxon>Eukaryota</taxon>
        <taxon>Sar</taxon>
        <taxon>Stramenopiles</taxon>
        <taxon>Bigyra</taxon>
        <taxon>Opalozoa</taxon>
        <taxon>Bicosoecida</taxon>
        <taxon>Cafeteriaceae</taxon>
        <taxon>Cafeteria</taxon>
    </lineage>
</organism>
<dbReference type="Proteomes" id="UP000323011">
    <property type="component" value="Unassembled WGS sequence"/>
</dbReference>